<dbReference type="Proteomes" id="UP000653454">
    <property type="component" value="Unassembled WGS sequence"/>
</dbReference>
<dbReference type="Pfam" id="PF04083">
    <property type="entry name" value="Abhydro_lipase"/>
    <property type="match status" value="1"/>
</dbReference>
<dbReference type="InterPro" id="IPR029058">
    <property type="entry name" value="AB_hydrolase_fold"/>
</dbReference>
<dbReference type="Gene3D" id="3.40.50.1820">
    <property type="entry name" value="alpha/beta hydrolase"/>
    <property type="match status" value="1"/>
</dbReference>
<name>A0A8S4G9B5_PLUXY</name>
<dbReference type="GO" id="GO:0016787">
    <property type="term" value="F:hydrolase activity"/>
    <property type="evidence" value="ECO:0007669"/>
    <property type="project" value="UniProtKB-KW"/>
</dbReference>
<keyword evidence="5" id="KW-0443">Lipid metabolism</keyword>
<evidence type="ECO:0000256" key="4">
    <source>
        <dbReference type="ARBA" id="ARBA00022963"/>
    </source>
</evidence>
<protein>
    <submittedName>
        <fullName evidence="10">(diamondback moth) hypothetical protein</fullName>
    </submittedName>
</protein>
<feature type="region of interest" description="Disordered" evidence="7">
    <location>
        <begin position="145"/>
        <end position="172"/>
    </location>
</feature>
<dbReference type="AlphaFoldDB" id="A0A8S4G9B5"/>
<feature type="chain" id="PRO_5035807006" evidence="8">
    <location>
        <begin position="17"/>
        <end position="654"/>
    </location>
</feature>
<keyword evidence="2 8" id="KW-0732">Signal</keyword>
<evidence type="ECO:0000313" key="10">
    <source>
        <dbReference type="EMBL" id="CAG9136444.1"/>
    </source>
</evidence>
<evidence type="ECO:0000259" key="9">
    <source>
        <dbReference type="Pfam" id="PF04083"/>
    </source>
</evidence>
<comment type="caution">
    <text evidence="10">The sequence shown here is derived from an EMBL/GenBank/DDBJ whole genome shotgun (WGS) entry which is preliminary data.</text>
</comment>
<evidence type="ECO:0000256" key="1">
    <source>
        <dbReference type="ARBA" id="ARBA00010701"/>
    </source>
</evidence>
<proteinExistence type="inferred from homology"/>
<feature type="signal peptide" evidence="8">
    <location>
        <begin position="1"/>
        <end position="16"/>
    </location>
</feature>
<dbReference type="GO" id="GO:0016042">
    <property type="term" value="P:lipid catabolic process"/>
    <property type="evidence" value="ECO:0007669"/>
    <property type="project" value="UniProtKB-KW"/>
</dbReference>
<dbReference type="PANTHER" id="PTHR11005">
    <property type="entry name" value="LYSOSOMAL ACID LIPASE-RELATED"/>
    <property type="match status" value="1"/>
</dbReference>
<dbReference type="EMBL" id="CAJHNJ030000141">
    <property type="protein sequence ID" value="CAG9136444.1"/>
    <property type="molecule type" value="Genomic_DNA"/>
</dbReference>
<gene>
    <name evidence="10" type="ORF">PLXY2_LOCUS14699</name>
</gene>
<keyword evidence="11" id="KW-1185">Reference proteome</keyword>
<organism evidence="10 11">
    <name type="scientific">Plutella xylostella</name>
    <name type="common">Diamondback moth</name>
    <name type="synonym">Plutella maculipennis</name>
    <dbReference type="NCBI Taxonomy" id="51655"/>
    <lineage>
        <taxon>Eukaryota</taxon>
        <taxon>Metazoa</taxon>
        <taxon>Ecdysozoa</taxon>
        <taxon>Arthropoda</taxon>
        <taxon>Hexapoda</taxon>
        <taxon>Insecta</taxon>
        <taxon>Pterygota</taxon>
        <taxon>Neoptera</taxon>
        <taxon>Endopterygota</taxon>
        <taxon>Lepidoptera</taxon>
        <taxon>Glossata</taxon>
        <taxon>Ditrysia</taxon>
        <taxon>Yponomeutoidea</taxon>
        <taxon>Plutellidae</taxon>
        <taxon>Plutella</taxon>
    </lineage>
</organism>
<keyword evidence="6" id="KW-0325">Glycoprotein</keyword>
<evidence type="ECO:0000313" key="11">
    <source>
        <dbReference type="Proteomes" id="UP000653454"/>
    </source>
</evidence>
<keyword evidence="4" id="KW-0442">Lipid degradation</keyword>
<reference evidence="10" key="1">
    <citation type="submission" date="2020-11" db="EMBL/GenBank/DDBJ databases">
        <authorList>
            <person name="Whiteford S."/>
        </authorList>
    </citation>
    <scope>NUCLEOTIDE SEQUENCE</scope>
</reference>
<dbReference type="InterPro" id="IPR006693">
    <property type="entry name" value="AB_hydrolase_lipase"/>
</dbReference>
<evidence type="ECO:0000256" key="8">
    <source>
        <dbReference type="SAM" id="SignalP"/>
    </source>
</evidence>
<accession>A0A8S4G9B5</accession>
<feature type="region of interest" description="Disordered" evidence="7">
    <location>
        <begin position="103"/>
        <end position="122"/>
    </location>
</feature>
<evidence type="ECO:0000256" key="5">
    <source>
        <dbReference type="ARBA" id="ARBA00023098"/>
    </source>
</evidence>
<comment type="similarity">
    <text evidence="1">Belongs to the AB hydrolase superfamily. Lipase family.</text>
</comment>
<evidence type="ECO:0000256" key="2">
    <source>
        <dbReference type="ARBA" id="ARBA00022729"/>
    </source>
</evidence>
<evidence type="ECO:0000256" key="3">
    <source>
        <dbReference type="ARBA" id="ARBA00022801"/>
    </source>
</evidence>
<sequence>MIAACLLALALPCALAGSVYKPYPRSLDLIDQYQYQEPSDVASYMQKYVEVMKYQPEELPWDYRPAPAPAAAAAFYQPQYKDDMYEQMITSQEQDMKMRKPIKSKKDDMKMRKKMTSQEQGMKMMRKPINSQEEDMNMRKMITSQEDDTMTRFAKQPQAKKQSKTDKKKYATNKDMPASTDMYKTEQNMIDQEQAMKIRYAEVPQYAAEERPAMRAGAVLAPHGDPVTWRGLAVAAGPRSTIMQQDIARIFADAYDTIPRLSPEHRAAVQALAAAPVVDEDAGLNATQLLHKHGYAAERHVVRTDDGYELTLLRLPAPAAPRATVFLMHGALGSADDWLLLGRGRALALLLADAGCDVWIGNARGSRYSRRHVTMHPAQPDFWHFSMDEIALHDLPAMIDYVLQTTQRPQMYFVGHSTGNAAMFALLASRPDYNDKVAAMFALSPAVYMEHAVSPLVRMVAPSSPFSARLTEALGDAELRPSGALLAGAGGDLLLQTIGCEHISSNAAFVLAGVDPEQLGAARVPAVMAHVPAGASARQLRQLGQALAARDFRKFDYGAAINEQVYGTVAPPRYNVSTVSAPVALFHAAADWLAAPLDVARLRRALPRLVDDYLVPVEHFGTLDFTYGQSAPTAVYSRIIDYIQKKTTTTEQVV</sequence>
<dbReference type="FunFam" id="3.40.50.1820:FF:000057">
    <property type="entry name" value="Lipase"/>
    <property type="match status" value="1"/>
</dbReference>
<dbReference type="SUPFAM" id="SSF53474">
    <property type="entry name" value="alpha/beta-Hydrolases"/>
    <property type="match status" value="1"/>
</dbReference>
<evidence type="ECO:0000256" key="6">
    <source>
        <dbReference type="ARBA" id="ARBA00023180"/>
    </source>
</evidence>
<evidence type="ECO:0000256" key="7">
    <source>
        <dbReference type="SAM" id="MobiDB-lite"/>
    </source>
</evidence>
<feature type="domain" description="Partial AB-hydrolase lipase" evidence="9">
    <location>
        <begin position="287"/>
        <end position="340"/>
    </location>
</feature>
<keyword evidence="3" id="KW-0378">Hydrolase</keyword>